<accession>A0A9P9DT83</accession>
<dbReference type="AlphaFoldDB" id="A0A9P9DT83"/>
<name>A0A9P9DT83_9HYPO</name>
<dbReference type="Proteomes" id="UP000738349">
    <property type="component" value="Unassembled WGS sequence"/>
</dbReference>
<keyword evidence="3" id="KW-1185">Reference proteome</keyword>
<reference evidence="2" key="1">
    <citation type="journal article" date="2021" name="Nat. Commun.">
        <title>Genetic determinants of endophytism in the Arabidopsis root mycobiome.</title>
        <authorList>
            <person name="Mesny F."/>
            <person name="Miyauchi S."/>
            <person name="Thiergart T."/>
            <person name="Pickel B."/>
            <person name="Atanasova L."/>
            <person name="Karlsson M."/>
            <person name="Huettel B."/>
            <person name="Barry K.W."/>
            <person name="Haridas S."/>
            <person name="Chen C."/>
            <person name="Bauer D."/>
            <person name="Andreopoulos W."/>
            <person name="Pangilinan J."/>
            <person name="LaButti K."/>
            <person name="Riley R."/>
            <person name="Lipzen A."/>
            <person name="Clum A."/>
            <person name="Drula E."/>
            <person name="Henrissat B."/>
            <person name="Kohler A."/>
            <person name="Grigoriev I.V."/>
            <person name="Martin F.M."/>
            <person name="Hacquard S."/>
        </authorList>
    </citation>
    <scope>NUCLEOTIDE SEQUENCE</scope>
    <source>
        <strain evidence="2">MPI-CAGE-AT-0147</strain>
    </source>
</reference>
<dbReference type="OrthoDB" id="5986190at2759"/>
<dbReference type="EMBL" id="JAGMUV010000021">
    <property type="protein sequence ID" value="KAH7124587.1"/>
    <property type="molecule type" value="Genomic_DNA"/>
</dbReference>
<evidence type="ECO:0000259" key="1">
    <source>
        <dbReference type="Pfam" id="PF14420"/>
    </source>
</evidence>
<feature type="domain" description="Clr5" evidence="1">
    <location>
        <begin position="83"/>
        <end position="122"/>
    </location>
</feature>
<protein>
    <recommendedName>
        <fullName evidence="1">Clr5 domain-containing protein</fullName>
    </recommendedName>
</protein>
<dbReference type="InterPro" id="IPR025676">
    <property type="entry name" value="Clr5_dom"/>
</dbReference>
<evidence type="ECO:0000313" key="2">
    <source>
        <dbReference type="EMBL" id="KAH7124587.1"/>
    </source>
</evidence>
<evidence type="ECO:0000313" key="3">
    <source>
        <dbReference type="Proteomes" id="UP000738349"/>
    </source>
</evidence>
<sequence length="180" mass="20973">MNSSTANPPVFRELNLPHPIQSPYVAQQAYKSYGNHLALDDSASRMQTPDRQFTADQSHMSHPFNPSRAFRIHAPHNAEYFGKARILELHITQKLPLREVKEKIEKEMRQYRTRISQWGKDKNIKPVEMTAIVRKRQQRKLVTGSTVESQMIDRWMNRHRVPEYLLYAPSPAASPARRTV</sequence>
<dbReference type="Pfam" id="PF14420">
    <property type="entry name" value="Clr5"/>
    <property type="match status" value="1"/>
</dbReference>
<organism evidence="2 3">
    <name type="scientific">Dactylonectria macrodidyma</name>
    <dbReference type="NCBI Taxonomy" id="307937"/>
    <lineage>
        <taxon>Eukaryota</taxon>
        <taxon>Fungi</taxon>
        <taxon>Dikarya</taxon>
        <taxon>Ascomycota</taxon>
        <taxon>Pezizomycotina</taxon>
        <taxon>Sordariomycetes</taxon>
        <taxon>Hypocreomycetidae</taxon>
        <taxon>Hypocreales</taxon>
        <taxon>Nectriaceae</taxon>
        <taxon>Dactylonectria</taxon>
    </lineage>
</organism>
<proteinExistence type="predicted"/>
<comment type="caution">
    <text evidence="2">The sequence shown here is derived from an EMBL/GenBank/DDBJ whole genome shotgun (WGS) entry which is preliminary data.</text>
</comment>
<gene>
    <name evidence="2" type="ORF">EDB81DRAFT_846911</name>
</gene>